<proteinExistence type="predicted"/>
<accession>A0ACB7SB84</accession>
<gene>
    <name evidence="1" type="ORF">HPB50_000885</name>
</gene>
<evidence type="ECO:0000313" key="1">
    <source>
        <dbReference type="EMBL" id="KAH6931820.1"/>
    </source>
</evidence>
<dbReference type="EMBL" id="CM023484">
    <property type="protein sequence ID" value="KAH6931820.1"/>
    <property type="molecule type" value="Genomic_DNA"/>
</dbReference>
<name>A0ACB7SB84_HYAAI</name>
<reference evidence="1" key="1">
    <citation type="submission" date="2020-05" db="EMBL/GenBank/DDBJ databases">
        <title>Large-scale comparative analyses of tick genomes elucidate their genetic diversity and vector capacities.</title>
        <authorList>
            <person name="Jia N."/>
            <person name="Wang J."/>
            <person name="Shi W."/>
            <person name="Du L."/>
            <person name="Sun Y."/>
            <person name="Zhan W."/>
            <person name="Jiang J."/>
            <person name="Wang Q."/>
            <person name="Zhang B."/>
            <person name="Ji P."/>
            <person name="Sakyi L.B."/>
            <person name="Cui X."/>
            <person name="Yuan T."/>
            <person name="Jiang B."/>
            <person name="Yang W."/>
            <person name="Lam T.T.-Y."/>
            <person name="Chang Q."/>
            <person name="Ding S."/>
            <person name="Wang X."/>
            <person name="Zhu J."/>
            <person name="Ruan X."/>
            <person name="Zhao L."/>
            <person name="Wei J."/>
            <person name="Que T."/>
            <person name="Du C."/>
            <person name="Cheng J."/>
            <person name="Dai P."/>
            <person name="Han X."/>
            <person name="Huang E."/>
            <person name="Gao Y."/>
            <person name="Liu J."/>
            <person name="Shao H."/>
            <person name="Ye R."/>
            <person name="Li L."/>
            <person name="Wei W."/>
            <person name="Wang X."/>
            <person name="Wang C."/>
            <person name="Yang T."/>
            <person name="Huo Q."/>
            <person name="Li W."/>
            <person name="Guo W."/>
            <person name="Chen H."/>
            <person name="Zhou L."/>
            <person name="Ni X."/>
            <person name="Tian J."/>
            <person name="Zhou Y."/>
            <person name="Sheng Y."/>
            <person name="Liu T."/>
            <person name="Pan Y."/>
            <person name="Xia L."/>
            <person name="Li J."/>
            <person name="Zhao F."/>
            <person name="Cao W."/>
        </authorList>
    </citation>
    <scope>NUCLEOTIDE SEQUENCE</scope>
    <source>
        <strain evidence="1">Hyas-2018</strain>
    </source>
</reference>
<dbReference type="Proteomes" id="UP000821845">
    <property type="component" value="Chromosome 4"/>
</dbReference>
<comment type="caution">
    <text evidence="1">The sequence shown here is derived from an EMBL/GenBank/DDBJ whole genome shotgun (WGS) entry which is preliminary data.</text>
</comment>
<protein>
    <submittedName>
        <fullName evidence="1">Uncharacterized protein</fullName>
    </submittedName>
</protein>
<evidence type="ECO:0000313" key="2">
    <source>
        <dbReference type="Proteomes" id="UP000821845"/>
    </source>
</evidence>
<organism evidence="1 2">
    <name type="scientific">Hyalomma asiaticum</name>
    <name type="common">Tick</name>
    <dbReference type="NCBI Taxonomy" id="266040"/>
    <lineage>
        <taxon>Eukaryota</taxon>
        <taxon>Metazoa</taxon>
        <taxon>Ecdysozoa</taxon>
        <taxon>Arthropoda</taxon>
        <taxon>Chelicerata</taxon>
        <taxon>Arachnida</taxon>
        <taxon>Acari</taxon>
        <taxon>Parasitiformes</taxon>
        <taxon>Ixodida</taxon>
        <taxon>Ixodoidea</taxon>
        <taxon>Ixodidae</taxon>
        <taxon>Hyalomminae</taxon>
        <taxon>Hyalomma</taxon>
    </lineage>
</organism>
<sequence length="248" mass="26351">MTGVAHADPGAWDVPRHAGDSTNPHVASAVADRSNGARRYTTHPAAAGYCCCCCFCLRSGRSAPMPGSKGTPPSAAPMTQPRAPHFAPLCAGVVCALRVFCCWLHLHAPSPQIEGVPQAARAESPFREGASQKQASRARALALRRSMPRPRSPSPLLLLLPQQPASGIEAKPPLLLLMLPPSDATTDATTRAHTATPPEGWEDPEYQEAVPRRLPCLGTSGTWHVSAHTVCTTKPPGEDARLSWRSGR</sequence>
<keyword evidence="2" id="KW-1185">Reference proteome</keyword>